<comment type="caution">
    <text evidence="3">The sequence shown here is derived from an EMBL/GenBank/DDBJ whole genome shotgun (WGS) entry which is preliminary data.</text>
</comment>
<dbReference type="SUPFAM" id="SSF75304">
    <property type="entry name" value="Amidase signature (AS) enzymes"/>
    <property type="match status" value="1"/>
</dbReference>
<evidence type="ECO:0000256" key="1">
    <source>
        <dbReference type="ARBA" id="ARBA00009199"/>
    </source>
</evidence>
<name>A0ABS1CZP3_9PROT</name>
<dbReference type="InterPro" id="IPR036928">
    <property type="entry name" value="AS_sf"/>
</dbReference>
<dbReference type="PANTHER" id="PTHR11895:SF7">
    <property type="entry name" value="GLUTAMYL-TRNA(GLN) AMIDOTRANSFERASE SUBUNIT A, MITOCHONDRIAL"/>
    <property type="match status" value="1"/>
</dbReference>
<sequence length="476" mass="50079">MTSTDPALMSAETLLGLYARQALSPVEALQAVLQRVALYNPWVNAFAAMNPRALQQAGESEARWMAGRPIGLLDGVPATVKDLLNLAGFPTRRGSKTTDATPATEDAPAVLGLKQAGAVILGKTTTTEFGWKTPGDCPLHGITRNPWNRDRTPGGSSSGAGAAGAACFGPLHVGTDAGGSIRIPAAYCGLVGVKPSFGRVPQWPLGAFANVACAGPMARTVRDAALMLSAMARHDLRDPFCLPDEPRDWRQGIEQGVEGLRVAVVRRLGFEPPLDADGAAALDGAARLLEAQGALVEDADPGLPDTRAIFGRVWGVALARQVATMPAEKRPLLDRGLEEVAEREGGMPATDFLGAEALRIEAAHAMARFHQRFDIVLTAATPTAAFAADQPTIRPTEALWRDWAPWTFAFNLTRQPAISVPIGLDEHGMPRAVQVAAALYRDDLALRAARALERAAELPIAVPGAAPGAAPLAKPG</sequence>
<dbReference type="EMBL" id="NRSG01000085">
    <property type="protein sequence ID" value="MBK1659149.1"/>
    <property type="molecule type" value="Genomic_DNA"/>
</dbReference>
<dbReference type="RefSeq" id="WP_133219303.1">
    <property type="nucleotide sequence ID" value="NZ_NRSG01000085.1"/>
</dbReference>
<evidence type="ECO:0000313" key="4">
    <source>
        <dbReference type="Proteomes" id="UP000697995"/>
    </source>
</evidence>
<evidence type="ECO:0000259" key="2">
    <source>
        <dbReference type="Pfam" id="PF01425"/>
    </source>
</evidence>
<gene>
    <name evidence="3" type="ORF">CKO45_12985</name>
</gene>
<feature type="domain" description="Amidase" evidence="2">
    <location>
        <begin position="27"/>
        <end position="444"/>
    </location>
</feature>
<dbReference type="Gene3D" id="3.90.1300.10">
    <property type="entry name" value="Amidase signature (AS) domain"/>
    <property type="match status" value="1"/>
</dbReference>
<dbReference type="InterPro" id="IPR000120">
    <property type="entry name" value="Amidase"/>
</dbReference>
<protein>
    <submittedName>
        <fullName evidence="3">Amidase</fullName>
    </submittedName>
</protein>
<reference evidence="3 4" key="1">
    <citation type="journal article" date="2020" name="Microorganisms">
        <title>Osmotic Adaptation and Compatible Solute Biosynthesis of Phototrophic Bacteria as Revealed from Genome Analyses.</title>
        <authorList>
            <person name="Imhoff J.F."/>
            <person name="Rahn T."/>
            <person name="Kunzel S."/>
            <person name="Keller A."/>
            <person name="Neulinger S.C."/>
        </authorList>
    </citation>
    <scope>NUCLEOTIDE SEQUENCE [LARGE SCALE GENOMIC DNA]</scope>
    <source>
        <strain evidence="3 4">DSM 15382</strain>
    </source>
</reference>
<dbReference type="NCBIfam" id="NF004815">
    <property type="entry name" value="PRK06169.1"/>
    <property type="match status" value="1"/>
</dbReference>
<dbReference type="InterPro" id="IPR023631">
    <property type="entry name" value="Amidase_dom"/>
</dbReference>
<evidence type="ECO:0000313" key="3">
    <source>
        <dbReference type="EMBL" id="MBK1659149.1"/>
    </source>
</evidence>
<proteinExistence type="inferred from homology"/>
<keyword evidence="4" id="KW-1185">Reference proteome</keyword>
<dbReference type="PANTHER" id="PTHR11895">
    <property type="entry name" value="TRANSAMIDASE"/>
    <property type="match status" value="1"/>
</dbReference>
<dbReference type="Proteomes" id="UP000697995">
    <property type="component" value="Unassembled WGS sequence"/>
</dbReference>
<organism evidence="3 4">
    <name type="scientific">Paracraurococcus ruber</name>
    <dbReference type="NCBI Taxonomy" id="77675"/>
    <lineage>
        <taxon>Bacteria</taxon>
        <taxon>Pseudomonadati</taxon>
        <taxon>Pseudomonadota</taxon>
        <taxon>Alphaproteobacteria</taxon>
        <taxon>Acetobacterales</taxon>
        <taxon>Roseomonadaceae</taxon>
        <taxon>Paracraurococcus</taxon>
    </lineage>
</organism>
<dbReference type="Pfam" id="PF01425">
    <property type="entry name" value="Amidase"/>
    <property type="match status" value="1"/>
</dbReference>
<accession>A0ABS1CZP3</accession>
<comment type="similarity">
    <text evidence="1">Belongs to the amidase family.</text>
</comment>